<dbReference type="Proteomes" id="UP000076586">
    <property type="component" value="Unassembled WGS sequence"/>
</dbReference>
<reference evidence="3" key="2">
    <citation type="journal article" date="2017" name="Genome Announc.">
        <title>Draft genome sequence of Paludibacter jiangxiensis NM7(T), a propionate-producing fermentative bacterium.</title>
        <authorList>
            <person name="Qiu Y.-L."/>
            <person name="Tourlousse D.M."/>
            <person name="Matsuura N."/>
            <person name="Ohashi A."/>
            <person name="Sekiguchi Y."/>
        </authorList>
    </citation>
    <scope>NUCLEOTIDE SEQUENCE [LARGE SCALE GENOMIC DNA]</scope>
    <source>
        <strain evidence="3">NM7</strain>
    </source>
</reference>
<name>A0A161LEM5_9BACT</name>
<dbReference type="AlphaFoldDB" id="A0A161LEM5"/>
<evidence type="ECO:0000313" key="2">
    <source>
        <dbReference type="EMBL" id="GAT62777.1"/>
    </source>
</evidence>
<dbReference type="Pfam" id="PF13538">
    <property type="entry name" value="UvrD_C_2"/>
    <property type="match status" value="1"/>
</dbReference>
<dbReference type="CDD" id="cd18809">
    <property type="entry name" value="SF1_C_RecD"/>
    <property type="match status" value="1"/>
</dbReference>
<dbReference type="SUPFAM" id="SSF52540">
    <property type="entry name" value="P-loop containing nucleoside triphosphate hydrolases"/>
    <property type="match status" value="1"/>
</dbReference>
<organism evidence="2 3">
    <name type="scientific">Paludibacter jiangxiensis</name>
    <dbReference type="NCBI Taxonomy" id="681398"/>
    <lineage>
        <taxon>Bacteria</taxon>
        <taxon>Pseudomonadati</taxon>
        <taxon>Bacteroidota</taxon>
        <taxon>Bacteroidia</taxon>
        <taxon>Bacteroidales</taxon>
        <taxon>Paludibacteraceae</taxon>
        <taxon>Paludibacter</taxon>
    </lineage>
</organism>
<dbReference type="Pfam" id="PF13604">
    <property type="entry name" value="AAA_30"/>
    <property type="match status" value="1"/>
</dbReference>
<dbReference type="InterPro" id="IPR027785">
    <property type="entry name" value="UvrD-like_helicase_C"/>
</dbReference>
<dbReference type="STRING" id="681398.PJIAN_380"/>
<accession>A0A161LEM5</accession>
<evidence type="ECO:0000313" key="3">
    <source>
        <dbReference type="Proteomes" id="UP000076586"/>
    </source>
</evidence>
<gene>
    <name evidence="2" type="ORF">PJIAN_380</name>
</gene>
<dbReference type="Gene3D" id="3.40.50.300">
    <property type="entry name" value="P-loop containing nucleotide triphosphate hydrolases"/>
    <property type="match status" value="2"/>
</dbReference>
<feature type="domain" description="UvrD-like helicase C-terminal" evidence="1">
    <location>
        <begin position="410"/>
        <end position="461"/>
    </location>
</feature>
<dbReference type="EMBL" id="BDCR01000003">
    <property type="protein sequence ID" value="GAT62777.1"/>
    <property type="molecule type" value="Genomic_DNA"/>
</dbReference>
<keyword evidence="3" id="KW-1185">Reference proteome</keyword>
<dbReference type="InterPro" id="IPR027417">
    <property type="entry name" value="P-loop_NTPase"/>
</dbReference>
<dbReference type="OrthoDB" id="9803432at2"/>
<dbReference type="RefSeq" id="WP_068703393.1">
    <property type="nucleotide sequence ID" value="NZ_BDCR01000003.1"/>
</dbReference>
<sequence>MLNRFLIDKIRSHLPFEPTAQQAALIDSLSVFLTSQEREKAFLLKGYAGTGKTSVVSALVKTFDELQQKVMLLAPTGRAAKVLSHYSGHPAFTIHKKIYRQKSAADFIFTLDNNLHKHTLFIVDEASMIANLSGEGSMFGSGQLLDDLVQYVYGSDGCSMILLGDTAQLPPVMQPMSPALELSKLQSFGLNVTDFTLTQVARQAEESGILFNATALRNNLLEGTTHLHPQFEVAPFADIRNLPGDELIDTLQAEYNKTGVEETIVITRSNKRANLYNNGIRARVFQKEEELSGGDLVMVVKNNYFWSKDYPEMEFIANGDVAEVQRILRYKELYGFRFADVLLRFIDYDCEIEARILVEALQAETPASLNEMNKKLYEAVSEDYAHIGNRRERAKAMQKDEFYNALQVKFAYAVTCHKAQGGQWQTVFIDQGNIPEEQLNTDYYRWLYTALTRATEKVYLVSFAKEFFKQ</sequence>
<comment type="caution">
    <text evidence="2">The sequence shown here is derived from an EMBL/GenBank/DDBJ whole genome shotgun (WGS) entry which is preliminary data.</text>
</comment>
<reference evidence="3" key="1">
    <citation type="submission" date="2016-04" db="EMBL/GenBank/DDBJ databases">
        <title>Draft genome sequence of Paludibacter jiangxiensis strain NM7.</title>
        <authorList>
            <person name="Qiu Y."/>
            <person name="Matsuura N."/>
            <person name="Ohashi A."/>
            <person name="Tourlousse M.D."/>
            <person name="Sekiguchi Y."/>
        </authorList>
    </citation>
    <scope>NUCLEOTIDE SEQUENCE [LARGE SCALE GENOMIC DNA]</scope>
    <source>
        <strain evidence="3">NM7</strain>
    </source>
</reference>
<dbReference type="InterPro" id="IPR050534">
    <property type="entry name" value="Coronavir_polyprotein_1ab"/>
</dbReference>
<evidence type="ECO:0000259" key="1">
    <source>
        <dbReference type="Pfam" id="PF13538"/>
    </source>
</evidence>
<proteinExistence type="predicted"/>
<protein>
    <submittedName>
        <fullName evidence="2">Exodeoxyribonuclease-5</fullName>
    </submittedName>
</protein>
<dbReference type="CDD" id="cd17933">
    <property type="entry name" value="DEXSc_RecD-like"/>
    <property type="match status" value="1"/>
</dbReference>
<dbReference type="PANTHER" id="PTHR43788">
    <property type="entry name" value="DNA2/NAM7 HELICASE FAMILY MEMBER"/>
    <property type="match status" value="1"/>
</dbReference>